<dbReference type="KEGG" id="amex:103047365"/>
<dbReference type="Proteomes" id="UP000694621">
    <property type="component" value="Unplaced"/>
</dbReference>
<dbReference type="Gene3D" id="2.60.120.200">
    <property type="match status" value="2"/>
</dbReference>
<dbReference type="Pfam" id="PF00337">
    <property type="entry name" value="Gal-bind_lectin"/>
    <property type="match status" value="2"/>
</dbReference>
<dbReference type="GO" id="GO:0032689">
    <property type="term" value="P:negative regulation of type II interferon production"/>
    <property type="evidence" value="ECO:0007669"/>
    <property type="project" value="TreeGrafter"/>
</dbReference>
<dbReference type="SMART" id="SM00908">
    <property type="entry name" value="Gal-bind_lectin"/>
    <property type="match status" value="2"/>
</dbReference>
<reference evidence="7" key="1">
    <citation type="submission" date="2025-08" db="UniProtKB">
        <authorList>
            <consortium name="Ensembl"/>
        </authorList>
    </citation>
    <scope>IDENTIFICATION</scope>
</reference>
<dbReference type="AlphaFoldDB" id="A0A8B9GWQ4"/>
<evidence type="ECO:0000256" key="5">
    <source>
        <dbReference type="SAM" id="SignalP"/>
    </source>
</evidence>
<dbReference type="GeneID" id="103047365"/>
<evidence type="ECO:0000256" key="1">
    <source>
        <dbReference type="ARBA" id="ARBA00022734"/>
    </source>
</evidence>
<feature type="signal peptide" evidence="5">
    <location>
        <begin position="1"/>
        <end position="19"/>
    </location>
</feature>
<feature type="domain" description="Galectin" evidence="6">
    <location>
        <begin position="56"/>
        <end position="188"/>
    </location>
</feature>
<dbReference type="PANTHER" id="PTHR11346:SF80">
    <property type="entry name" value="GALECTIN-9C"/>
    <property type="match status" value="1"/>
</dbReference>
<feature type="domain" description="Galectin" evidence="6">
    <location>
        <begin position="278"/>
        <end position="404"/>
    </location>
</feature>
<feature type="region of interest" description="Disordered" evidence="4">
    <location>
        <begin position="223"/>
        <end position="266"/>
    </location>
</feature>
<feature type="compositionally biased region" description="Basic residues" evidence="4">
    <location>
        <begin position="231"/>
        <end position="241"/>
    </location>
</feature>
<evidence type="ECO:0000313" key="8">
    <source>
        <dbReference type="Proteomes" id="UP000694621"/>
    </source>
</evidence>
<dbReference type="GO" id="GO:0005634">
    <property type="term" value="C:nucleus"/>
    <property type="evidence" value="ECO:0007669"/>
    <property type="project" value="TreeGrafter"/>
</dbReference>
<evidence type="ECO:0000256" key="3">
    <source>
        <dbReference type="RuleBase" id="RU102079"/>
    </source>
</evidence>
<proteinExistence type="predicted"/>
<dbReference type="GO" id="GO:0030246">
    <property type="term" value="F:carbohydrate binding"/>
    <property type="evidence" value="ECO:0007669"/>
    <property type="project" value="UniProtKB-UniRule"/>
</dbReference>
<dbReference type="GO" id="GO:0010628">
    <property type="term" value="P:positive regulation of gene expression"/>
    <property type="evidence" value="ECO:0007669"/>
    <property type="project" value="TreeGrafter"/>
</dbReference>
<feature type="chain" id="PRO_5034220546" description="Galectin" evidence="5">
    <location>
        <begin position="20"/>
        <end position="404"/>
    </location>
</feature>
<dbReference type="GO" id="GO:0005829">
    <property type="term" value="C:cytosol"/>
    <property type="evidence" value="ECO:0007669"/>
    <property type="project" value="TreeGrafter"/>
</dbReference>
<evidence type="ECO:0000256" key="2">
    <source>
        <dbReference type="ARBA" id="ARBA00022737"/>
    </source>
</evidence>
<evidence type="ECO:0000313" key="7">
    <source>
        <dbReference type="Ensembl" id="ENSAMXP00005003591.1"/>
    </source>
</evidence>
<dbReference type="FunFam" id="2.60.120.200:FF:000023">
    <property type="entry name" value="Galectin"/>
    <property type="match status" value="1"/>
</dbReference>
<accession>A0A8B9GWQ4</accession>
<dbReference type="FunFam" id="2.60.120.200:FF:000124">
    <property type="entry name" value="Galectin-4"/>
    <property type="match status" value="1"/>
</dbReference>
<dbReference type="CDD" id="cd00070">
    <property type="entry name" value="GLECT"/>
    <property type="match status" value="2"/>
</dbReference>
<organism evidence="7 8">
    <name type="scientific">Astyanax mexicanus</name>
    <name type="common">Blind cave fish</name>
    <name type="synonym">Astyanax fasciatus mexicanus</name>
    <dbReference type="NCBI Taxonomy" id="7994"/>
    <lineage>
        <taxon>Eukaryota</taxon>
        <taxon>Metazoa</taxon>
        <taxon>Chordata</taxon>
        <taxon>Craniata</taxon>
        <taxon>Vertebrata</taxon>
        <taxon>Euteleostomi</taxon>
        <taxon>Actinopterygii</taxon>
        <taxon>Neopterygii</taxon>
        <taxon>Teleostei</taxon>
        <taxon>Ostariophysi</taxon>
        <taxon>Characiformes</taxon>
        <taxon>Characoidei</taxon>
        <taxon>Acestrorhamphidae</taxon>
        <taxon>Acestrorhamphinae</taxon>
        <taxon>Astyanax</taxon>
    </lineage>
</organism>
<dbReference type="PROSITE" id="PS51304">
    <property type="entry name" value="GALECTIN"/>
    <property type="match status" value="2"/>
</dbReference>
<evidence type="ECO:0000256" key="4">
    <source>
        <dbReference type="SAM" id="MobiDB-lite"/>
    </source>
</evidence>
<dbReference type="Ensembl" id="ENSAMXT00005004115.1">
    <property type="protein sequence ID" value="ENSAMXP00005003591.1"/>
    <property type="gene ID" value="ENSAMXG00005002267.1"/>
</dbReference>
<keyword evidence="5" id="KW-0732">Signal</keyword>
<dbReference type="SMART" id="SM00276">
    <property type="entry name" value="GLECT"/>
    <property type="match status" value="2"/>
</dbReference>
<sequence>MCVCVCVCACGCVWCLCKAAVCTSAPCVQQLCVPGWWRSCVEMAFQQPFLNPRIPFTGCIQGGLFEGKSITLTGRVLPGAERFHVNLQCGTKGSPDVALHFNPRYSGFFDVVVCNTFQNSTWGSEERSSKMSLPRGSSFTLTFLVNRDSYSVIVNGTHFLDYLHRLSISLVNAIYVEGGVEIHSIAFQNPATACVPQPAFIQQSYGVPQTAFIQQATFVQQPVFQQPRGQNRGRSRRHHNPKQQQQQQHHHQQQQKQHAGLYQAPPPYSPPQAYVMPYKTIIQGGLYPGRTITIQGLVNQDANRFCINLRFNSGVAFHFNPRLNDNQVVRNSLLQEKWGSEERNGGMPFYRGQPFTVTIICETHCYRIMVNGTQMFTYIHRYTLLQQIDILEVEGNVSLSSVVV</sequence>
<dbReference type="GO" id="GO:0016936">
    <property type="term" value="F:galactoside binding"/>
    <property type="evidence" value="ECO:0007669"/>
    <property type="project" value="TreeGrafter"/>
</dbReference>
<name>A0A8B9GWQ4_ASTMX</name>
<keyword evidence="2" id="KW-0677">Repeat</keyword>
<evidence type="ECO:0000259" key="6">
    <source>
        <dbReference type="PROSITE" id="PS51304"/>
    </source>
</evidence>
<dbReference type="InterPro" id="IPR044156">
    <property type="entry name" value="Galectin-like"/>
</dbReference>
<dbReference type="GO" id="GO:2000562">
    <property type="term" value="P:negative regulation of CD4-positive, alpha-beta T cell proliferation"/>
    <property type="evidence" value="ECO:0007669"/>
    <property type="project" value="TreeGrafter"/>
</dbReference>
<keyword evidence="1 3" id="KW-0430">Lectin</keyword>
<protein>
    <recommendedName>
        <fullName evidence="3">Galectin</fullName>
    </recommendedName>
</protein>
<dbReference type="PANTHER" id="PTHR11346">
    <property type="entry name" value="GALECTIN"/>
    <property type="match status" value="1"/>
</dbReference>
<dbReference type="InterPro" id="IPR001079">
    <property type="entry name" value="Galectin_CRD"/>
</dbReference>
<dbReference type="SUPFAM" id="SSF49899">
    <property type="entry name" value="Concanavalin A-like lectins/glucanases"/>
    <property type="match status" value="2"/>
</dbReference>
<dbReference type="InterPro" id="IPR013320">
    <property type="entry name" value="ConA-like_dom_sf"/>
</dbReference>